<dbReference type="CDD" id="cd06171">
    <property type="entry name" value="Sigma70_r4"/>
    <property type="match status" value="1"/>
</dbReference>
<evidence type="ECO:0000313" key="8">
    <source>
        <dbReference type="Proteomes" id="UP000322918"/>
    </source>
</evidence>
<dbReference type="NCBIfam" id="TIGR02937">
    <property type="entry name" value="sigma70-ECF"/>
    <property type="match status" value="1"/>
</dbReference>
<keyword evidence="8" id="KW-1185">Reference proteome</keyword>
<organism evidence="7 8">
    <name type="scientific">Arcticibacter tournemirensis</name>
    <dbReference type="NCBI Taxonomy" id="699437"/>
    <lineage>
        <taxon>Bacteria</taxon>
        <taxon>Pseudomonadati</taxon>
        <taxon>Bacteroidota</taxon>
        <taxon>Sphingobacteriia</taxon>
        <taxon>Sphingobacteriales</taxon>
        <taxon>Sphingobacteriaceae</taxon>
        <taxon>Arcticibacter</taxon>
    </lineage>
</organism>
<dbReference type="AlphaFoldDB" id="A0A5M9HDP7"/>
<dbReference type="NCBIfam" id="TIGR02985">
    <property type="entry name" value="Sig70_bacteroi1"/>
    <property type="match status" value="1"/>
</dbReference>
<dbReference type="InterPro" id="IPR013324">
    <property type="entry name" value="RNA_pol_sigma_r3/r4-like"/>
</dbReference>
<evidence type="ECO:0000256" key="2">
    <source>
        <dbReference type="ARBA" id="ARBA00023015"/>
    </source>
</evidence>
<dbReference type="Pfam" id="PF08281">
    <property type="entry name" value="Sigma70_r4_2"/>
    <property type="match status" value="1"/>
</dbReference>
<feature type="domain" description="RNA polymerase sigma-70 region 2" evidence="5">
    <location>
        <begin position="27"/>
        <end position="92"/>
    </location>
</feature>
<proteinExistence type="inferred from homology"/>
<keyword evidence="4" id="KW-0804">Transcription</keyword>
<dbReference type="GO" id="GO:0016987">
    <property type="term" value="F:sigma factor activity"/>
    <property type="evidence" value="ECO:0007669"/>
    <property type="project" value="UniProtKB-KW"/>
</dbReference>
<dbReference type="InterPro" id="IPR014327">
    <property type="entry name" value="RNA_pol_sigma70_bacteroid"/>
</dbReference>
<evidence type="ECO:0000256" key="3">
    <source>
        <dbReference type="ARBA" id="ARBA00023082"/>
    </source>
</evidence>
<comment type="similarity">
    <text evidence="1">Belongs to the sigma-70 factor family. ECF subfamily.</text>
</comment>
<dbReference type="InterPro" id="IPR036388">
    <property type="entry name" value="WH-like_DNA-bd_sf"/>
</dbReference>
<dbReference type="GO" id="GO:0003677">
    <property type="term" value="F:DNA binding"/>
    <property type="evidence" value="ECO:0007669"/>
    <property type="project" value="InterPro"/>
</dbReference>
<reference evidence="7 8" key="1">
    <citation type="submission" date="2019-09" db="EMBL/GenBank/DDBJ databases">
        <title>Pararcticibacter amylolyticus gen. nov., sp. nov., isolated from a rottenly hemp rope, and reclassification of Pedobacter tournemirensis as Pararcticibacter tournemirensis comb. nov.</title>
        <authorList>
            <person name="Cai Y."/>
        </authorList>
    </citation>
    <scope>NUCLEOTIDE SEQUENCE [LARGE SCALE GENOMIC DNA]</scope>
    <source>
        <strain evidence="7 8">TF5-37.2-LB10</strain>
    </source>
</reference>
<dbReference type="Gene3D" id="1.10.1740.10">
    <property type="match status" value="1"/>
</dbReference>
<dbReference type="Proteomes" id="UP000322918">
    <property type="component" value="Unassembled WGS sequence"/>
</dbReference>
<dbReference type="EMBL" id="VWNE01000006">
    <property type="protein sequence ID" value="KAA8485082.1"/>
    <property type="molecule type" value="Genomic_DNA"/>
</dbReference>
<dbReference type="InterPro" id="IPR007627">
    <property type="entry name" value="RNA_pol_sigma70_r2"/>
</dbReference>
<accession>A0A5M9HDP7</accession>
<dbReference type="GO" id="GO:0006352">
    <property type="term" value="P:DNA-templated transcription initiation"/>
    <property type="evidence" value="ECO:0007669"/>
    <property type="project" value="InterPro"/>
</dbReference>
<dbReference type="SUPFAM" id="SSF88659">
    <property type="entry name" value="Sigma3 and sigma4 domains of RNA polymerase sigma factors"/>
    <property type="match status" value="1"/>
</dbReference>
<dbReference type="InterPro" id="IPR013325">
    <property type="entry name" value="RNA_pol_sigma_r2"/>
</dbReference>
<dbReference type="SUPFAM" id="SSF88946">
    <property type="entry name" value="Sigma2 domain of RNA polymerase sigma factors"/>
    <property type="match status" value="1"/>
</dbReference>
<comment type="caution">
    <text evidence="7">The sequence shown here is derived from an EMBL/GenBank/DDBJ whole genome shotgun (WGS) entry which is preliminary data.</text>
</comment>
<protein>
    <submittedName>
        <fullName evidence="7">RNA polymerase sigma-70 factor</fullName>
    </submittedName>
</protein>
<evidence type="ECO:0000256" key="4">
    <source>
        <dbReference type="ARBA" id="ARBA00023163"/>
    </source>
</evidence>
<dbReference type="Gene3D" id="1.10.10.10">
    <property type="entry name" value="Winged helix-like DNA-binding domain superfamily/Winged helix DNA-binding domain"/>
    <property type="match status" value="1"/>
</dbReference>
<evidence type="ECO:0000259" key="6">
    <source>
        <dbReference type="Pfam" id="PF08281"/>
    </source>
</evidence>
<feature type="domain" description="RNA polymerase sigma factor 70 region 4 type 2" evidence="6">
    <location>
        <begin position="122"/>
        <end position="174"/>
    </location>
</feature>
<dbReference type="InterPro" id="IPR013249">
    <property type="entry name" value="RNA_pol_sigma70_r4_t2"/>
</dbReference>
<gene>
    <name evidence="7" type="ORF">F1649_05315</name>
</gene>
<evidence type="ECO:0000313" key="7">
    <source>
        <dbReference type="EMBL" id="KAA8485082.1"/>
    </source>
</evidence>
<dbReference type="InterPro" id="IPR039425">
    <property type="entry name" value="RNA_pol_sigma-70-like"/>
</dbReference>
<dbReference type="PANTHER" id="PTHR43133:SF46">
    <property type="entry name" value="RNA POLYMERASE SIGMA-70 FACTOR ECF SUBFAMILY"/>
    <property type="match status" value="1"/>
</dbReference>
<keyword evidence="3" id="KW-0731">Sigma factor</keyword>
<dbReference type="PANTHER" id="PTHR43133">
    <property type="entry name" value="RNA POLYMERASE ECF-TYPE SIGMA FACTO"/>
    <property type="match status" value="1"/>
</dbReference>
<dbReference type="Pfam" id="PF04542">
    <property type="entry name" value="Sigma70_r2"/>
    <property type="match status" value="1"/>
</dbReference>
<name>A0A5M9HDP7_9SPHI</name>
<keyword evidence="2" id="KW-0805">Transcription regulation</keyword>
<evidence type="ECO:0000259" key="5">
    <source>
        <dbReference type="Pfam" id="PF04542"/>
    </source>
</evidence>
<dbReference type="InterPro" id="IPR014284">
    <property type="entry name" value="RNA_pol_sigma-70_dom"/>
</dbReference>
<sequence>MIKATIQTDEILYKAICKGSYSAFDSLFIRYYPKLCAYAAQFVDMEDAEEIVQDIMLWLWENRKNATVDTSVQNYLFRSVRNKCITLINRNKVKQKRDNILQAEMLGTFNDPDFYIFEELKQRLKTAISALPESYKVAFEMNRFQNMTYKDIALKLNVSPKTVDYRIQQALKLLREELKEYLPLALLLYLN</sequence>
<evidence type="ECO:0000256" key="1">
    <source>
        <dbReference type="ARBA" id="ARBA00010641"/>
    </source>
</evidence>
<dbReference type="OrthoDB" id="1027147at2"/>